<dbReference type="Proteomes" id="UP001147752">
    <property type="component" value="Unassembled WGS sequence"/>
</dbReference>
<name>A0A9W9RNH7_9EURO</name>
<gene>
    <name evidence="1" type="ORF">N7517_010029</name>
</gene>
<evidence type="ECO:0000313" key="2">
    <source>
        <dbReference type="Proteomes" id="UP001147752"/>
    </source>
</evidence>
<dbReference type="AlphaFoldDB" id="A0A9W9RNH7"/>
<organism evidence="1 2">
    <name type="scientific">Penicillium concentricum</name>
    <dbReference type="NCBI Taxonomy" id="293559"/>
    <lineage>
        <taxon>Eukaryota</taxon>
        <taxon>Fungi</taxon>
        <taxon>Dikarya</taxon>
        <taxon>Ascomycota</taxon>
        <taxon>Pezizomycotina</taxon>
        <taxon>Eurotiomycetes</taxon>
        <taxon>Eurotiomycetidae</taxon>
        <taxon>Eurotiales</taxon>
        <taxon>Aspergillaceae</taxon>
        <taxon>Penicillium</taxon>
    </lineage>
</organism>
<dbReference type="OrthoDB" id="5537330at2759"/>
<reference evidence="1" key="1">
    <citation type="submission" date="2022-12" db="EMBL/GenBank/DDBJ databases">
        <authorList>
            <person name="Petersen C."/>
        </authorList>
    </citation>
    <scope>NUCLEOTIDE SEQUENCE</scope>
    <source>
        <strain evidence="1">IBT 3081</strain>
    </source>
</reference>
<evidence type="ECO:0000313" key="1">
    <source>
        <dbReference type="EMBL" id="KAJ5360838.1"/>
    </source>
</evidence>
<reference evidence="1" key="2">
    <citation type="journal article" date="2023" name="IMA Fungus">
        <title>Comparative genomic study of the Penicillium genus elucidates a diverse pangenome and 15 lateral gene transfer events.</title>
        <authorList>
            <person name="Petersen C."/>
            <person name="Sorensen T."/>
            <person name="Nielsen M.R."/>
            <person name="Sondergaard T.E."/>
            <person name="Sorensen J.L."/>
            <person name="Fitzpatrick D.A."/>
            <person name="Frisvad J.C."/>
            <person name="Nielsen K.L."/>
        </authorList>
    </citation>
    <scope>NUCLEOTIDE SEQUENCE</scope>
    <source>
        <strain evidence="1">IBT 3081</strain>
    </source>
</reference>
<dbReference type="EMBL" id="JAPZBT010000004">
    <property type="protein sequence ID" value="KAJ5360838.1"/>
    <property type="molecule type" value="Genomic_DNA"/>
</dbReference>
<sequence length="183" mass="20422">SKIISRLILCENVPSWSLVFQDGGGLWSAIPVPHKSTYVFYHHCTLDADSRHARDAVQGNCSSRILRPSEALLNITEVTSEEDAECSFAREGWQCDDSNHAGMDWFKSICGHNTSILFGLFKKTSRLLLLACGYHLRNIRGTRRLGISKGNSQMVMKCVHRVIEACGVTLKQQPNVEAVDEES</sequence>
<keyword evidence="2" id="KW-1185">Reference proteome</keyword>
<proteinExistence type="predicted"/>
<comment type="caution">
    <text evidence="1">The sequence shown here is derived from an EMBL/GenBank/DDBJ whole genome shotgun (WGS) entry which is preliminary data.</text>
</comment>
<protein>
    <submittedName>
        <fullName evidence="1">Uncharacterized protein</fullName>
    </submittedName>
</protein>
<dbReference type="GeneID" id="81466935"/>
<dbReference type="RefSeq" id="XP_056576324.1">
    <property type="nucleotide sequence ID" value="XM_056727752.1"/>
</dbReference>
<accession>A0A9W9RNH7</accession>
<feature type="non-terminal residue" evidence="1">
    <location>
        <position position="183"/>
    </location>
</feature>